<dbReference type="InterPro" id="IPR008962">
    <property type="entry name" value="PapD-like_sf"/>
</dbReference>
<dbReference type="InterPro" id="IPR000535">
    <property type="entry name" value="MSP_dom"/>
</dbReference>
<comment type="subcellular location">
    <subcellularLocation>
        <location evidence="1">Membrane</location>
        <topology evidence="1">Single-pass type IV membrane protein</topology>
    </subcellularLocation>
</comment>
<evidence type="ECO:0000256" key="7">
    <source>
        <dbReference type="SAM" id="Phobius"/>
    </source>
</evidence>
<dbReference type="EMBL" id="MCGE01000005">
    <property type="protein sequence ID" value="ORZ21203.1"/>
    <property type="molecule type" value="Genomic_DNA"/>
</dbReference>
<dbReference type="PANTHER" id="PTHR10809">
    <property type="entry name" value="VESICLE-ASSOCIATED MEMBRANE PROTEIN-ASSOCIATED PROTEIN"/>
    <property type="match status" value="1"/>
</dbReference>
<evidence type="ECO:0000259" key="8">
    <source>
        <dbReference type="PROSITE" id="PS50202"/>
    </source>
</evidence>
<dbReference type="SUPFAM" id="SSF49354">
    <property type="entry name" value="PapD-like"/>
    <property type="match status" value="1"/>
</dbReference>
<dbReference type="GO" id="GO:0061817">
    <property type="term" value="P:endoplasmic reticulum-plasma membrane tethering"/>
    <property type="evidence" value="ECO:0007669"/>
    <property type="project" value="TreeGrafter"/>
</dbReference>
<evidence type="ECO:0000313" key="9">
    <source>
        <dbReference type="EMBL" id="ORZ21203.1"/>
    </source>
</evidence>
<name>A0A1X2ITB5_9FUNG</name>
<evidence type="ECO:0000256" key="2">
    <source>
        <dbReference type="ARBA" id="ARBA00008932"/>
    </source>
</evidence>
<dbReference type="STRING" id="90262.A0A1X2ITB5"/>
<reference evidence="9 10" key="1">
    <citation type="submission" date="2016-07" db="EMBL/GenBank/DDBJ databases">
        <title>Pervasive Adenine N6-methylation of Active Genes in Fungi.</title>
        <authorList>
            <consortium name="DOE Joint Genome Institute"/>
            <person name="Mondo S.J."/>
            <person name="Dannebaum R.O."/>
            <person name="Kuo R.C."/>
            <person name="Labutti K."/>
            <person name="Haridas S."/>
            <person name="Kuo A."/>
            <person name="Salamov A."/>
            <person name="Ahrendt S.R."/>
            <person name="Lipzen A."/>
            <person name="Sullivan W."/>
            <person name="Andreopoulos W.B."/>
            <person name="Clum A."/>
            <person name="Lindquist E."/>
            <person name="Daum C."/>
            <person name="Ramamoorthy G.K."/>
            <person name="Gryganskyi A."/>
            <person name="Culley D."/>
            <person name="Magnuson J.K."/>
            <person name="James T.Y."/>
            <person name="O'Malley M.A."/>
            <person name="Stajich J.E."/>
            <person name="Spatafora J.W."/>
            <person name="Visel A."/>
            <person name="Grigoriev I.V."/>
        </authorList>
    </citation>
    <scope>NUCLEOTIDE SEQUENCE [LARGE SCALE GENOMIC DNA]</scope>
    <source>
        <strain evidence="9 10">NRRL 1336</strain>
    </source>
</reference>
<proteinExistence type="inferred from homology"/>
<feature type="coiled-coil region" evidence="6">
    <location>
        <begin position="163"/>
        <end position="190"/>
    </location>
</feature>
<dbReference type="GO" id="GO:0005886">
    <property type="term" value="C:plasma membrane"/>
    <property type="evidence" value="ECO:0007669"/>
    <property type="project" value="TreeGrafter"/>
</dbReference>
<dbReference type="PANTHER" id="PTHR10809:SF6">
    <property type="entry name" value="AT11025P-RELATED"/>
    <property type="match status" value="1"/>
</dbReference>
<keyword evidence="5 7" id="KW-0472">Membrane</keyword>
<feature type="domain" description="MSP" evidence="8">
    <location>
        <begin position="2"/>
        <end position="126"/>
    </location>
</feature>
<dbReference type="OrthoDB" id="264603at2759"/>
<evidence type="ECO:0000313" key="10">
    <source>
        <dbReference type="Proteomes" id="UP000193560"/>
    </source>
</evidence>
<dbReference type="AlphaFoldDB" id="A0A1X2ITB5"/>
<evidence type="ECO:0000256" key="4">
    <source>
        <dbReference type="ARBA" id="ARBA00022989"/>
    </source>
</evidence>
<dbReference type="Proteomes" id="UP000193560">
    <property type="component" value="Unassembled WGS sequence"/>
</dbReference>
<dbReference type="GO" id="GO:0033149">
    <property type="term" value="F:FFAT motif binding"/>
    <property type="evidence" value="ECO:0007669"/>
    <property type="project" value="TreeGrafter"/>
</dbReference>
<dbReference type="Gene3D" id="2.60.40.10">
    <property type="entry name" value="Immunoglobulins"/>
    <property type="match status" value="1"/>
</dbReference>
<dbReference type="Pfam" id="PF00635">
    <property type="entry name" value="Motile_Sperm"/>
    <property type="match status" value="1"/>
</dbReference>
<dbReference type="GO" id="GO:0005789">
    <property type="term" value="C:endoplasmic reticulum membrane"/>
    <property type="evidence" value="ECO:0007669"/>
    <property type="project" value="InterPro"/>
</dbReference>
<accession>A0A1X2ITB5</accession>
<dbReference type="InterPro" id="IPR013783">
    <property type="entry name" value="Ig-like_fold"/>
</dbReference>
<dbReference type="PIRSF" id="PIRSF019693">
    <property type="entry name" value="VAMP-associated"/>
    <property type="match status" value="1"/>
</dbReference>
<keyword evidence="4 7" id="KW-1133">Transmembrane helix</keyword>
<feature type="transmembrane region" description="Helical" evidence="7">
    <location>
        <begin position="206"/>
        <end position="226"/>
    </location>
</feature>
<gene>
    <name evidence="9" type="ORF">BCR42DRAFT_407060</name>
</gene>
<sequence>MSVQLEPSEILTFKRPLTRMSKETLIVRNPTKENIAFKVKTTAPKLYCVRPNAGIVAAGKSQEVQVMLQPFKEEPPLDQKCKDKFLVQTVPLVDDIKDLELAELWPHVETKARFLIQQIKLRCSYFSEEAEKEIDNVTLVDSVMAPEEIAHIEPTPRVDEVPKSSSMDEMAKMRSELDAYRNELESLRSRAPDAAFESHITKSNGISLPLVVIIALLSFLVSFILLKQVI</sequence>
<dbReference type="PROSITE" id="PS50202">
    <property type="entry name" value="MSP"/>
    <property type="match status" value="1"/>
</dbReference>
<comment type="similarity">
    <text evidence="2">Belongs to the VAMP-associated protein (VAP) (TC 9.B.17) family.</text>
</comment>
<dbReference type="InterPro" id="IPR016763">
    <property type="entry name" value="VAP"/>
</dbReference>
<dbReference type="GO" id="GO:0090158">
    <property type="term" value="P:endoplasmic reticulum membrane organization"/>
    <property type="evidence" value="ECO:0007669"/>
    <property type="project" value="TreeGrafter"/>
</dbReference>
<evidence type="ECO:0000256" key="1">
    <source>
        <dbReference type="ARBA" id="ARBA00004211"/>
    </source>
</evidence>
<organism evidence="9 10">
    <name type="scientific">Absidia repens</name>
    <dbReference type="NCBI Taxonomy" id="90262"/>
    <lineage>
        <taxon>Eukaryota</taxon>
        <taxon>Fungi</taxon>
        <taxon>Fungi incertae sedis</taxon>
        <taxon>Mucoromycota</taxon>
        <taxon>Mucoromycotina</taxon>
        <taxon>Mucoromycetes</taxon>
        <taxon>Mucorales</taxon>
        <taxon>Cunninghamellaceae</taxon>
        <taxon>Absidia</taxon>
    </lineage>
</organism>
<keyword evidence="6" id="KW-0175">Coiled coil</keyword>
<evidence type="ECO:0000256" key="3">
    <source>
        <dbReference type="ARBA" id="ARBA00022692"/>
    </source>
</evidence>
<comment type="caution">
    <text evidence="9">The sequence shown here is derived from an EMBL/GenBank/DDBJ whole genome shotgun (WGS) entry which is preliminary data.</text>
</comment>
<keyword evidence="10" id="KW-1185">Reference proteome</keyword>
<evidence type="ECO:0000256" key="6">
    <source>
        <dbReference type="SAM" id="Coils"/>
    </source>
</evidence>
<protein>
    <submittedName>
        <fullName evidence="9">PapD-like protein</fullName>
    </submittedName>
</protein>
<evidence type="ECO:0000256" key="5">
    <source>
        <dbReference type="ARBA" id="ARBA00023136"/>
    </source>
</evidence>
<keyword evidence="3 7" id="KW-0812">Transmembrane</keyword>